<comment type="caution">
    <text evidence="6">The sequence shown here is derived from an EMBL/GenBank/DDBJ whole genome shotgun (WGS) entry which is preliminary data.</text>
</comment>
<evidence type="ECO:0000256" key="3">
    <source>
        <dbReference type="ARBA" id="ARBA00048811"/>
    </source>
</evidence>
<comment type="catalytic activity">
    <reaction evidence="4">
        <text>IMP + diphosphate = hypoxanthine + 5-phospho-alpha-D-ribose 1-diphosphate</text>
        <dbReference type="Rhea" id="RHEA:17973"/>
        <dbReference type="ChEBI" id="CHEBI:17368"/>
        <dbReference type="ChEBI" id="CHEBI:33019"/>
        <dbReference type="ChEBI" id="CHEBI:58017"/>
        <dbReference type="ChEBI" id="CHEBI:58053"/>
        <dbReference type="EC" id="2.4.2.8"/>
    </reaction>
    <physiologicalReaction direction="right-to-left" evidence="4">
        <dbReference type="Rhea" id="RHEA:17975"/>
    </physiologicalReaction>
</comment>
<comment type="pathway">
    <text evidence="1">Purine metabolism; GMP biosynthesis via salvage pathway; GMP from guanine: step 1/1.</text>
</comment>
<name>A0ABW6W4G2_9ACTN</name>
<dbReference type="EMBL" id="JBIAZU010000001">
    <property type="protein sequence ID" value="MFF5288189.1"/>
    <property type="molecule type" value="Genomic_DNA"/>
</dbReference>
<dbReference type="PANTHER" id="PTHR43340">
    <property type="entry name" value="HYPOXANTHINE-GUANINE PHOSPHORIBOSYLTRANSFERASE"/>
    <property type="match status" value="1"/>
</dbReference>
<dbReference type="PANTHER" id="PTHR43340:SF1">
    <property type="entry name" value="HYPOXANTHINE PHOSPHORIBOSYLTRANSFERASE"/>
    <property type="match status" value="1"/>
</dbReference>
<gene>
    <name evidence="6" type="ORF">ACFY35_02045</name>
</gene>
<keyword evidence="6" id="KW-0328">Glycosyltransferase</keyword>
<dbReference type="Pfam" id="PF00156">
    <property type="entry name" value="Pribosyltran"/>
    <property type="match status" value="1"/>
</dbReference>
<protein>
    <recommendedName>
        <fullName evidence="2">Hypoxanthine-guanine phosphoribosyltransferase</fullName>
    </recommendedName>
</protein>
<dbReference type="InterPro" id="IPR050408">
    <property type="entry name" value="HGPRT"/>
</dbReference>
<dbReference type="InterPro" id="IPR000836">
    <property type="entry name" value="PRTase_dom"/>
</dbReference>
<accession>A0ABW6W4G2</accession>
<dbReference type="Proteomes" id="UP001602245">
    <property type="component" value="Unassembled WGS sequence"/>
</dbReference>
<dbReference type="GO" id="GO:0016757">
    <property type="term" value="F:glycosyltransferase activity"/>
    <property type="evidence" value="ECO:0007669"/>
    <property type="project" value="UniProtKB-KW"/>
</dbReference>
<dbReference type="RefSeq" id="WP_020518622.1">
    <property type="nucleotide sequence ID" value="NZ_JBIAZU010000001.1"/>
</dbReference>
<evidence type="ECO:0000256" key="4">
    <source>
        <dbReference type="ARBA" id="ARBA00049402"/>
    </source>
</evidence>
<evidence type="ECO:0000256" key="2">
    <source>
        <dbReference type="ARBA" id="ARBA00022099"/>
    </source>
</evidence>
<evidence type="ECO:0000313" key="6">
    <source>
        <dbReference type="EMBL" id="MFF5288189.1"/>
    </source>
</evidence>
<feature type="domain" description="Phosphoribosyltransferase" evidence="5">
    <location>
        <begin position="18"/>
        <end position="163"/>
    </location>
</feature>
<evidence type="ECO:0000259" key="5">
    <source>
        <dbReference type="Pfam" id="PF00156"/>
    </source>
</evidence>
<keyword evidence="6" id="KW-0808">Transferase</keyword>
<dbReference type="InterPro" id="IPR029057">
    <property type="entry name" value="PRTase-like"/>
</dbReference>
<dbReference type="CDD" id="cd06223">
    <property type="entry name" value="PRTases_typeI"/>
    <property type="match status" value="1"/>
</dbReference>
<proteinExistence type="predicted"/>
<evidence type="ECO:0000256" key="1">
    <source>
        <dbReference type="ARBA" id="ARBA00004676"/>
    </source>
</evidence>
<comment type="catalytic activity">
    <reaction evidence="3">
        <text>GMP + diphosphate = guanine + 5-phospho-alpha-D-ribose 1-diphosphate</text>
        <dbReference type="Rhea" id="RHEA:25424"/>
        <dbReference type="ChEBI" id="CHEBI:16235"/>
        <dbReference type="ChEBI" id="CHEBI:33019"/>
        <dbReference type="ChEBI" id="CHEBI:58017"/>
        <dbReference type="ChEBI" id="CHEBI:58115"/>
        <dbReference type="EC" id="2.4.2.8"/>
    </reaction>
    <physiologicalReaction direction="right-to-left" evidence="3">
        <dbReference type="Rhea" id="RHEA:25426"/>
    </physiologicalReaction>
</comment>
<keyword evidence="7" id="KW-1185">Reference proteome</keyword>
<sequence length="200" mass="21378">MDASHVADDLEAVILTEDEILARVATLAEDLHRDLPDTVPVLVGVLGGAATFTVDLARAYPAHAEIAWMAIKSYSTRNRASGSVRLLKDLEVDITGRHVVIVDGVIDTGLTMSWLISNLAQRDPASISVCTLLRKPDTARFADTPTYVGFDVGPGLIVGYGLDHHGRYRNLRCAALLAVDSGASREPGAARAADPSPPRR</sequence>
<dbReference type="SUPFAM" id="SSF53271">
    <property type="entry name" value="PRTase-like"/>
    <property type="match status" value="1"/>
</dbReference>
<organism evidence="6 7">
    <name type="scientific">Paractinoplanes globisporus</name>
    <dbReference type="NCBI Taxonomy" id="113565"/>
    <lineage>
        <taxon>Bacteria</taxon>
        <taxon>Bacillati</taxon>
        <taxon>Actinomycetota</taxon>
        <taxon>Actinomycetes</taxon>
        <taxon>Micromonosporales</taxon>
        <taxon>Micromonosporaceae</taxon>
        <taxon>Paractinoplanes</taxon>
    </lineage>
</organism>
<dbReference type="Gene3D" id="3.40.50.2020">
    <property type="match status" value="1"/>
</dbReference>
<reference evidence="6 7" key="1">
    <citation type="submission" date="2024-10" db="EMBL/GenBank/DDBJ databases">
        <title>The Natural Products Discovery Center: Release of the First 8490 Sequenced Strains for Exploring Actinobacteria Biosynthetic Diversity.</title>
        <authorList>
            <person name="Kalkreuter E."/>
            <person name="Kautsar S.A."/>
            <person name="Yang D."/>
            <person name="Bader C.D."/>
            <person name="Teijaro C.N."/>
            <person name="Fluegel L."/>
            <person name="Davis C.M."/>
            <person name="Simpson J.R."/>
            <person name="Lauterbach L."/>
            <person name="Steele A.D."/>
            <person name="Gui C."/>
            <person name="Meng S."/>
            <person name="Li G."/>
            <person name="Viehrig K."/>
            <person name="Ye F."/>
            <person name="Su P."/>
            <person name="Kiefer A.F."/>
            <person name="Nichols A."/>
            <person name="Cepeda A.J."/>
            <person name="Yan W."/>
            <person name="Fan B."/>
            <person name="Jiang Y."/>
            <person name="Adhikari A."/>
            <person name="Zheng C.-J."/>
            <person name="Schuster L."/>
            <person name="Cowan T.M."/>
            <person name="Smanski M.J."/>
            <person name="Chevrette M.G."/>
            <person name="De Carvalho L.P.S."/>
            <person name="Shen B."/>
        </authorList>
    </citation>
    <scope>NUCLEOTIDE SEQUENCE [LARGE SCALE GENOMIC DNA]</scope>
    <source>
        <strain evidence="6 7">NPDC000087</strain>
    </source>
</reference>
<evidence type="ECO:0000313" key="7">
    <source>
        <dbReference type="Proteomes" id="UP001602245"/>
    </source>
</evidence>